<evidence type="ECO:0000313" key="1">
    <source>
        <dbReference type="EMBL" id="NKX91205.1"/>
    </source>
</evidence>
<proteinExistence type="predicted"/>
<name>A0A846WDI9_9NOCA</name>
<evidence type="ECO:0000313" key="2">
    <source>
        <dbReference type="Proteomes" id="UP000572007"/>
    </source>
</evidence>
<dbReference type="RefSeq" id="WP_157104996.1">
    <property type="nucleotide sequence ID" value="NZ_JAAXOM010000010.1"/>
</dbReference>
<comment type="caution">
    <text evidence="1">The sequence shown here is derived from an EMBL/GenBank/DDBJ whole genome shotgun (WGS) entry which is preliminary data.</text>
</comment>
<keyword evidence="2" id="KW-1185">Reference proteome</keyword>
<reference evidence="1 2" key="1">
    <citation type="submission" date="2020-04" db="EMBL/GenBank/DDBJ databases">
        <title>MicrobeNet Type strains.</title>
        <authorList>
            <person name="Nicholson A.C."/>
        </authorList>
    </citation>
    <scope>NUCLEOTIDE SEQUENCE [LARGE SCALE GENOMIC DNA]</scope>
    <source>
        <strain evidence="1 2">DSM 44960</strain>
    </source>
</reference>
<dbReference type="Proteomes" id="UP000572007">
    <property type="component" value="Unassembled WGS sequence"/>
</dbReference>
<dbReference type="AlphaFoldDB" id="A0A846WDI9"/>
<dbReference type="EMBL" id="JAAXOM010000010">
    <property type="protein sequence ID" value="NKX91205.1"/>
    <property type="molecule type" value="Genomic_DNA"/>
</dbReference>
<organism evidence="1 2">
    <name type="scientific">Nocardia coubleae</name>
    <dbReference type="NCBI Taxonomy" id="356147"/>
    <lineage>
        <taxon>Bacteria</taxon>
        <taxon>Bacillati</taxon>
        <taxon>Actinomycetota</taxon>
        <taxon>Actinomycetes</taxon>
        <taxon>Mycobacteriales</taxon>
        <taxon>Nocardiaceae</taxon>
        <taxon>Nocardia</taxon>
    </lineage>
</organism>
<protein>
    <submittedName>
        <fullName evidence="1">Uncharacterized protein</fullName>
    </submittedName>
</protein>
<accession>A0A846WDI9</accession>
<sequence>MRRLDDLAVCEESDRDCTDPGSFASYNEAYSALKLHDAHGPQCQRHLAATAFVAAEHD</sequence>
<gene>
    <name evidence="1" type="ORF">HGA10_28370</name>
</gene>